<evidence type="ECO:0000256" key="8">
    <source>
        <dbReference type="ARBA" id="ARBA00022989"/>
    </source>
</evidence>
<dbReference type="PANTHER" id="PTHR43221:SF2">
    <property type="entry name" value="PROTEASE HTPX HOMOLOG"/>
    <property type="match status" value="1"/>
</dbReference>
<evidence type="ECO:0000313" key="14">
    <source>
        <dbReference type="Proteomes" id="UP001596067"/>
    </source>
</evidence>
<keyword evidence="9" id="KW-0482">Metalloprotease</keyword>
<comment type="caution">
    <text evidence="13">The sequence shown here is derived from an EMBL/GenBank/DDBJ whole genome shotgun (WGS) entry which is preliminary data.</text>
</comment>
<dbReference type="Proteomes" id="UP001596067">
    <property type="component" value="Unassembled WGS sequence"/>
</dbReference>
<evidence type="ECO:0000256" key="5">
    <source>
        <dbReference type="ARBA" id="ARBA00022723"/>
    </source>
</evidence>
<dbReference type="CDD" id="cd07328">
    <property type="entry name" value="M48_Ste24p_like"/>
    <property type="match status" value="1"/>
</dbReference>
<dbReference type="RefSeq" id="WP_313761720.1">
    <property type="nucleotide sequence ID" value="NZ_BAAAVH010000049.1"/>
</dbReference>
<evidence type="ECO:0000256" key="1">
    <source>
        <dbReference type="ARBA" id="ARBA00001947"/>
    </source>
</evidence>
<reference evidence="14" key="1">
    <citation type="journal article" date="2019" name="Int. J. Syst. Evol. Microbiol.">
        <title>The Global Catalogue of Microorganisms (GCM) 10K type strain sequencing project: providing services to taxonomists for standard genome sequencing and annotation.</title>
        <authorList>
            <consortium name="The Broad Institute Genomics Platform"/>
            <consortium name="The Broad Institute Genome Sequencing Center for Infectious Disease"/>
            <person name="Wu L."/>
            <person name="Ma J."/>
        </authorList>
    </citation>
    <scope>NUCLEOTIDE SEQUENCE [LARGE SCALE GENOMIC DNA]</scope>
    <source>
        <strain evidence="14">CGMCC 4.1469</strain>
    </source>
</reference>
<keyword evidence="2" id="KW-1003">Cell membrane</keyword>
<evidence type="ECO:0000256" key="10">
    <source>
        <dbReference type="ARBA" id="ARBA00023136"/>
    </source>
</evidence>
<keyword evidence="6" id="KW-0378">Hydrolase</keyword>
<evidence type="ECO:0000313" key="13">
    <source>
        <dbReference type="EMBL" id="MFC5885556.1"/>
    </source>
</evidence>
<feature type="transmembrane region" description="Helical" evidence="11">
    <location>
        <begin position="63"/>
        <end position="81"/>
    </location>
</feature>
<evidence type="ECO:0000259" key="12">
    <source>
        <dbReference type="Pfam" id="PF01435"/>
    </source>
</evidence>
<keyword evidence="3" id="KW-0645">Protease</keyword>
<evidence type="ECO:0000256" key="4">
    <source>
        <dbReference type="ARBA" id="ARBA00022692"/>
    </source>
</evidence>
<sequence>MGASQPAVGRPSSGMSTSVRALTAVAMLAGFYLLALGIVAALIAVDVSLYLASGELRPALVKIWAVSAVIAYPVVRVVFLTRHREDDGELPGLPVTREEQPALWAVVDRISERTGVRGPAEIRLIPEVNAGVREETRLLGLLPGKRHLVIGVPLLIGLTEAELESVLAHEFGHYSNQDVRLAGVTLAGRTALLRTVGGLHQRADAHKAKEAAKLQAKADKRLAKGRKPSSEEATGGVDRVLAKIFTQYGKLYFRVSEAVGRRQEYAADLVAARLAGRDATASALRRIPVLDAAQDFYLGNYATLGWEAGLLPPAGQLYGGFAHLLADPERRKELDALALELPETEPDPYDSHPPIDRRVAAVEALPDDGRGAGSTAPALGLLRDAEQVLAALEVVSLVPEAARKERVDWPELVHRSLLADCRESTRPLGEALTALGLPPTIGGALDAIDSGRTRELVERLPLSDEARAATGRAARELARPVLRGALSRLAVLALVDAGLTRWELSWSGPAHLRLPDGLGDRLTASLDAACSDTPDTAAVRALLAEAGLPATTATVTTP</sequence>
<evidence type="ECO:0000256" key="6">
    <source>
        <dbReference type="ARBA" id="ARBA00022801"/>
    </source>
</evidence>
<dbReference type="InterPro" id="IPR050083">
    <property type="entry name" value="HtpX_protease"/>
</dbReference>
<accession>A0ABW1ETZ4</accession>
<name>A0ABW1ETZ4_9ACTN</name>
<gene>
    <name evidence="13" type="ORF">ACFP0N_11295</name>
</gene>
<keyword evidence="10 11" id="KW-0472">Membrane</keyword>
<evidence type="ECO:0000256" key="7">
    <source>
        <dbReference type="ARBA" id="ARBA00022833"/>
    </source>
</evidence>
<organism evidence="13 14">
    <name type="scientific">Kitasatospora aburaviensis</name>
    <dbReference type="NCBI Taxonomy" id="67265"/>
    <lineage>
        <taxon>Bacteria</taxon>
        <taxon>Bacillati</taxon>
        <taxon>Actinomycetota</taxon>
        <taxon>Actinomycetes</taxon>
        <taxon>Kitasatosporales</taxon>
        <taxon>Streptomycetaceae</taxon>
        <taxon>Kitasatospora</taxon>
    </lineage>
</organism>
<dbReference type="PANTHER" id="PTHR43221">
    <property type="entry name" value="PROTEASE HTPX"/>
    <property type="match status" value="1"/>
</dbReference>
<dbReference type="Pfam" id="PF01435">
    <property type="entry name" value="Peptidase_M48"/>
    <property type="match status" value="1"/>
</dbReference>
<dbReference type="EMBL" id="JBHSOD010000010">
    <property type="protein sequence ID" value="MFC5885556.1"/>
    <property type="molecule type" value="Genomic_DNA"/>
</dbReference>
<proteinExistence type="predicted"/>
<feature type="domain" description="Peptidase M48" evidence="12">
    <location>
        <begin position="140"/>
        <end position="364"/>
    </location>
</feature>
<feature type="transmembrane region" description="Helical" evidence="11">
    <location>
        <begin position="21"/>
        <end position="43"/>
    </location>
</feature>
<keyword evidence="4 11" id="KW-0812">Transmembrane</keyword>
<dbReference type="InterPro" id="IPR001915">
    <property type="entry name" value="Peptidase_M48"/>
</dbReference>
<keyword evidence="5" id="KW-0479">Metal-binding</keyword>
<dbReference type="Gene3D" id="3.30.2010.10">
    <property type="entry name" value="Metalloproteases ('zincins'), catalytic domain"/>
    <property type="match status" value="1"/>
</dbReference>
<keyword evidence="7" id="KW-0862">Zinc</keyword>
<keyword evidence="8 11" id="KW-1133">Transmembrane helix</keyword>
<evidence type="ECO:0000256" key="9">
    <source>
        <dbReference type="ARBA" id="ARBA00023049"/>
    </source>
</evidence>
<evidence type="ECO:0000256" key="3">
    <source>
        <dbReference type="ARBA" id="ARBA00022670"/>
    </source>
</evidence>
<protein>
    <submittedName>
        <fullName evidence="13">M48 family metallopeptidase</fullName>
    </submittedName>
</protein>
<keyword evidence="14" id="KW-1185">Reference proteome</keyword>
<comment type="cofactor">
    <cofactor evidence="1">
        <name>Zn(2+)</name>
        <dbReference type="ChEBI" id="CHEBI:29105"/>
    </cofactor>
</comment>
<evidence type="ECO:0000256" key="2">
    <source>
        <dbReference type="ARBA" id="ARBA00022475"/>
    </source>
</evidence>
<evidence type="ECO:0000256" key="11">
    <source>
        <dbReference type="SAM" id="Phobius"/>
    </source>
</evidence>